<evidence type="ECO:0000256" key="1">
    <source>
        <dbReference type="ARBA" id="ARBA00011643"/>
    </source>
</evidence>
<dbReference type="Gene3D" id="3.40.1390.20">
    <property type="entry name" value="HprK N-terminal domain-like"/>
    <property type="match status" value="1"/>
</dbReference>
<comment type="caution">
    <text evidence="2">The sequence shown here is derived from an EMBL/GenBank/DDBJ whole genome shotgun (WGS) entry which is preliminary data.</text>
</comment>
<sequence length="114" mass="12563">MKLSEIIDLTNAKVVAGDAEKDRELLRAFSSDLMSDVLTLDTEHILLITGLTNLQIVRTAEMADIEVVLLARNKTATPEMIELANETGLVLLETPFSIYRASGLLFQNGLDPVY</sequence>
<dbReference type="Proteomes" id="UP000032544">
    <property type="component" value="Unassembled WGS sequence"/>
</dbReference>
<keyword evidence="3" id="KW-1185">Reference proteome</keyword>
<dbReference type="RefSeq" id="WP_045026749.1">
    <property type="nucleotide sequence ID" value="NZ_CAJXKZ010000002.1"/>
</dbReference>
<protein>
    <recommendedName>
        <fullName evidence="4">DRTGG domain-containing protein</fullName>
    </recommendedName>
</protein>
<evidence type="ECO:0000313" key="3">
    <source>
        <dbReference type="Proteomes" id="UP000032544"/>
    </source>
</evidence>
<reference evidence="2 3" key="1">
    <citation type="submission" date="2014-09" db="EMBL/GenBank/DDBJ databases">
        <title>Draft Genome Sequence of Draconibacterium sp. JN14CK-3.</title>
        <authorList>
            <person name="Dong C."/>
            <person name="Lai Q."/>
            <person name="Shao Z."/>
        </authorList>
    </citation>
    <scope>NUCLEOTIDE SEQUENCE [LARGE SCALE GENOMIC DNA]</scope>
    <source>
        <strain evidence="2 3">JN14CK-3</strain>
    </source>
</reference>
<name>A0A0D8JDJ4_9BACT</name>
<comment type="subunit">
    <text evidence="1">Homohexamer.</text>
</comment>
<dbReference type="PATRIC" id="fig|1544798.3.peg.1254"/>
<dbReference type="SUPFAM" id="SSF75138">
    <property type="entry name" value="HprK N-terminal domain-like"/>
    <property type="match status" value="1"/>
</dbReference>
<dbReference type="InterPro" id="IPR028979">
    <property type="entry name" value="Ser_kin/Pase_Hpr-like_N_sf"/>
</dbReference>
<dbReference type="STRING" id="1544798.LH29_06245"/>
<gene>
    <name evidence="2" type="ORF">LH29_06245</name>
</gene>
<dbReference type="AlphaFoldDB" id="A0A0D8JDJ4"/>
<dbReference type="EMBL" id="JRHC01000001">
    <property type="protein sequence ID" value="KJF45010.1"/>
    <property type="molecule type" value="Genomic_DNA"/>
</dbReference>
<dbReference type="OrthoDB" id="9800390at2"/>
<evidence type="ECO:0008006" key="4">
    <source>
        <dbReference type="Google" id="ProtNLM"/>
    </source>
</evidence>
<proteinExistence type="predicted"/>
<organism evidence="2 3">
    <name type="scientific">Draconibacterium sediminis</name>
    <dbReference type="NCBI Taxonomy" id="1544798"/>
    <lineage>
        <taxon>Bacteria</taxon>
        <taxon>Pseudomonadati</taxon>
        <taxon>Bacteroidota</taxon>
        <taxon>Bacteroidia</taxon>
        <taxon>Marinilabiliales</taxon>
        <taxon>Prolixibacteraceae</taxon>
        <taxon>Draconibacterium</taxon>
    </lineage>
</organism>
<accession>A0A0D8JDJ4</accession>
<evidence type="ECO:0000313" key="2">
    <source>
        <dbReference type="EMBL" id="KJF45010.1"/>
    </source>
</evidence>